<dbReference type="InterPro" id="IPR002731">
    <property type="entry name" value="ATPase_BadF"/>
</dbReference>
<dbReference type="CDD" id="cd24007">
    <property type="entry name" value="ASKHA_NBD_eukNAGK-like"/>
    <property type="match status" value="1"/>
</dbReference>
<dbReference type="InterPro" id="IPR052519">
    <property type="entry name" value="Euk-type_GlcNAc_Kinase"/>
</dbReference>
<name>A0A1I3AXN8_9LACT</name>
<evidence type="ECO:0000313" key="2">
    <source>
        <dbReference type="EMBL" id="SFH54762.1"/>
    </source>
</evidence>
<dbReference type="InterPro" id="IPR043129">
    <property type="entry name" value="ATPase_NBD"/>
</dbReference>
<feature type="domain" description="ATPase BadF/BadG/BcrA/BcrD type" evidence="1">
    <location>
        <begin position="5"/>
        <end position="279"/>
    </location>
</feature>
<accession>A0A1I3AXN8</accession>
<dbReference type="Proteomes" id="UP000198668">
    <property type="component" value="Unassembled WGS sequence"/>
</dbReference>
<dbReference type="RefSeq" id="WP_143074463.1">
    <property type="nucleotide sequence ID" value="NZ_FOQE01000002.1"/>
</dbReference>
<protein>
    <submittedName>
        <fullName evidence="2">BadF-type ATPase</fullName>
    </submittedName>
</protein>
<dbReference type="Gene3D" id="3.30.420.40">
    <property type="match status" value="2"/>
</dbReference>
<gene>
    <name evidence="2" type="ORF">SAMN04489868_10298</name>
</gene>
<dbReference type="EMBL" id="FOQE01000002">
    <property type="protein sequence ID" value="SFH54762.1"/>
    <property type="molecule type" value="Genomic_DNA"/>
</dbReference>
<dbReference type="Pfam" id="PF01869">
    <property type="entry name" value="BcrAD_BadFG"/>
    <property type="match status" value="1"/>
</dbReference>
<evidence type="ECO:0000259" key="1">
    <source>
        <dbReference type="Pfam" id="PF01869"/>
    </source>
</evidence>
<dbReference type="OrthoDB" id="9772633at2"/>
<organism evidence="2 3">
    <name type="scientific">Pisciglobus halotolerans</name>
    <dbReference type="NCBI Taxonomy" id="745365"/>
    <lineage>
        <taxon>Bacteria</taxon>
        <taxon>Bacillati</taxon>
        <taxon>Bacillota</taxon>
        <taxon>Bacilli</taxon>
        <taxon>Lactobacillales</taxon>
        <taxon>Carnobacteriaceae</taxon>
    </lineage>
</organism>
<keyword evidence="3" id="KW-1185">Reference proteome</keyword>
<reference evidence="2 3" key="1">
    <citation type="submission" date="2016-10" db="EMBL/GenBank/DDBJ databases">
        <authorList>
            <person name="de Groot N.N."/>
        </authorList>
    </citation>
    <scope>NUCLEOTIDE SEQUENCE [LARGE SCALE GENOMIC DNA]</scope>
    <source>
        <strain evidence="2 3">DSM 27630</strain>
    </source>
</reference>
<sequence length="300" mass="32911">MQYIIGIDSGGTSTEAAAYDKDGKALATAKTGFGNPLINKEKAIEHLEKAIEDIFKKLGRKNCSHIIFGLAGLDSGNFKEELEGHFQKYDSSITFLNDAWLAYFALLQNKEGILVISGTGSIAMGIKDGRKYRAGGWGNLLGDEGSAYAIALQMIKNSLIAYDKGKSSISFLNRELLNELHAKTIFEVVQFVYQHKKDEVAALAKVVVKAADQQDAEAIAILRSAGQDLALLVKELIEKMAFQNQLSIAVTGSVLEKNQIVFEQFFSNIKELPLEIEVIKKEVSNSIGAYYYLQSLAEGE</sequence>
<dbReference type="SUPFAM" id="SSF53067">
    <property type="entry name" value="Actin-like ATPase domain"/>
    <property type="match status" value="2"/>
</dbReference>
<proteinExistence type="predicted"/>
<dbReference type="AlphaFoldDB" id="A0A1I3AXN8"/>
<evidence type="ECO:0000313" key="3">
    <source>
        <dbReference type="Proteomes" id="UP000198668"/>
    </source>
</evidence>
<dbReference type="PANTHER" id="PTHR43190">
    <property type="entry name" value="N-ACETYL-D-GLUCOSAMINE KINASE"/>
    <property type="match status" value="1"/>
</dbReference>
<dbReference type="PANTHER" id="PTHR43190:SF3">
    <property type="entry name" value="N-ACETYL-D-GLUCOSAMINE KINASE"/>
    <property type="match status" value="1"/>
</dbReference>